<organism evidence="13 14">
    <name type="scientific">Ditylenchus destructor</name>
    <dbReference type="NCBI Taxonomy" id="166010"/>
    <lineage>
        <taxon>Eukaryota</taxon>
        <taxon>Metazoa</taxon>
        <taxon>Ecdysozoa</taxon>
        <taxon>Nematoda</taxon>
        <taxon>Chromadorea</taxon>
        <taxon>Rhabditida</taxon>
        <taxon>Tylenchina</taxon>
        <taxon>Tylenchomorpha</taxon>
        <taxon>Sphaerularioidea</taxon>
        <taxon>Anguinidae</taxon>
        <taxon>Anguininae</taxon>
        <taxon>Ditylenchus</taxon>
    </lineage>
</organism>
<dbReference type="InterPro" id="IPR000990">
    <property type="entry name" value="Innexin"/>
</dbReference>
<keyword evidence="7" id="KW-0965">Cell junction</keyword>
<keyword evidence="6" id="KW-0303">Gap junction</keyword>
<keyword evidence="14" id="KW-1185">Reference proteome</keyword>
<keyword evidence="8 12" id="KW-1133">Transmembrane helix</keyword>
<protein>
    <recommendedName>
        <fullName evidence="12">Innexin</fullName>
    </recommendedName>
</protein>
<sequence length="407" mass="46473">MFEFKLVSDFFKALKLAKLDDIVDKAHYLVTTAALLFFCMLIGVKQIFGEPIACMASPEFPAAWVNYVNEYCFVSGTYVLGSGTMPFEDAVLDDADKIDVSYYQWIPYMLAFQALCFYLPHVFWKYFQNSDIDYEYIIDQSNKVRNAITKSAPDIKEKQTDKDTCEDSEASTQQNEISAVTEILIELFESRQLKKNTSIGLGSNGFRAYIISQFLNLVNVFIQFGVLLYFVGSVNVGWGFKVIGNSLAGTNWTQNGYLPRVSFCTFTQTSLAQLRTHSVQCVLMINMLNEKVFVMLYFWFLALLVMTAINVSCTVIRHATYSGRRRAIERYLSMRPKKKYLDRVYYVDVHLGNDGLLLLRFIENSCGFWTASKVACQYCDALKDKKIEQFSAEMCYSELVIADGCPV</sequence>
<comment type="function">
    <text evidence="12">Structural component of the gap junctions.</text>
</comment>
<dbReference type="PROSITE" id="PS51013">
    <property type="entry name" value="PANNEXIN"/>
    <property type="match status" value="1"/>
</dbReference>
<reference evidence="13" key="1">
    <citation type="submission" date="2022-01" db="EMBL/GenBank/DDBJ databases">
        <title>Genome Sequence Resource for Two Populations of Ditylenchus destructor, the Migratory Endoparasitic Phytonematode.</title>
        <authorList>
            <person name="Zhang H."/>
            <person name="Lin R."/>
            <person name="Xie B."/>
        </authorList>
    </citation>
    <scope>NUCLEOTIDE SEQUENCE</scope>
    <source>
        <strain evidence="13">BazhouSP</strain>
    </source>
</reference>
<comment type="caution">
    <text evidence="12">Lacks conserved residue(s) required for the propagation of feature annotation.</text>
</comment>
<evidence type="ECO:0000256" key="10">
    <source>
        <dbReference type="ARBA" id="ARBA00023136"/>
    </source>
</evidence>
<evidence type="ECO:0000256" key="2">
    <source>
        <dbReference type="ARBA" id="ARBA00004651"/>
    </source>
</evidence>
<evidence type="ECO:0000256" key="12">
    <source>
        <dbReference type="RuleBase" id="RU010713"/>
    </source>
</evidence>
<dbReference type="GO" id="GO:0034220">
    <property type="term" value="P:monoatomic ion transmembrane transport"/>
    <property type="evidence" value="ECO:0007669"/>
    <property type="project" value="UniProtKB-KW"/>
</dbReference>
<name>A0AAD4MR70_9BILA</name>
<feature type="transmembrane region" description="Helical" evidence="12">
    <location>
        <begin position="296"/>
        <end position="316"/>
    </location>
</feature>
<accession>A0AAD4MR70</accession>
<evidence type="ECO:0000313" key="13">
    <source>
        <dbReference type="EMBL" id="KAI1703509.1"/>
    </source>
</evidence>
<dbReference type="Pfam" id="PF00876">
    <property type="entry name" value="Innexin"/>
    <property type="match status" value="1"/>
</dbReference>
<dbReference type="AlphaFoldDB" id="A0AAD4MR70"/>
<evidence type="ECO:0000256" key="8">
    <source>
        <dbReference type="ARBA" id="ARBA00022989"/>
    </source>
</evidence>
<keyword evidence="9 12" id="KW-0406">Ion transport</keyword>
<dbReference type="GO" id="GO:0005243">
    <property type="term" value="F:gap junction channel activity"/>
    <property type="evidence" value="ECO:0007669"/>
    <property type="project" value="TreeGrafter"/>
</dbReference>
<dbReference type="PRINTS" id="PR01262">
    <property type="entry name" value="INNEXIN"/>
</dbReference>
<evidence type="ECO:0000256" key="4">
    <source>
        <dbReference type="ARBA" id="ARBA00022475"/>
    </source>
</evidence>
<comment type="subcellular location">
    <subcellularLocation>
        <location evidence="1">Cell junction</location>
        <location evidence="1">Gap junction</location>
    </subcellularLocation>
    <subcellularLocation>
        <location evidence="2 12">Cell membrane</location>
        <topology evidence="2 12">Multi-pass membrane protein</topology>
    </subcellularLocation>
</comment>
<comment type="caution">
    <text evidence="13">The sequence shown here is derived from an EMBL/GenBank/DDBJ whole genome shotgun (WGS) entry which is preliminary data.</text>
</comment>
<dbReference type="PANTHER" id="PTHR11893">
    <property type="entry name" value="INNEXIN"/>
    <property type="match status" value="1"/>
</dbReference>
<proteinExistence type="inferred from homology"/>
<dbReference type="GO" id="GO:0005921">
    <property type="term" value="C:gap junction"/>
    <property type="evidence" value="ECO:0007669"/>
    <property type="project" value="UniProtKB-SubCell"/>
</dbReference>
<keyword evidence="10 12" id="KW-0472">Membrane</keyword>
<evidence type="ECO:0000256" key="7">
    <source>
        <dbReference type="ARBA" id="ARBA00022949"/>
    </source>
</evidence>
<keyword evidence="11 12" id="KW-0407">Ion channel</keyword>
<evidence type="ECO:0000313" key="14">
    <source>
        <dbReference type="Proteomes" id="UP001201812"/>
    </source>
</evidence>
<dbReference type="GO" id="GO:0005886">
    <property type="term" value="C:plasma membrane"/>
    <property type="evidence" value="ECO:0007669"/>
    <property type="project" value="UniProtKB-SubCell"/>
</dbReference>
<evidence type="ECO:0000256" key="9">
    <source>
        <dbReference type="ARBA" id="ARBA00023065"/>
    </source>
</evidence>
<evidence type="ECO:0000256" key="5">
    <source>
        <dbReference type="ARBA" id="ARBA00022692"/>
    </source>
</evidence>
<keyword evidence="5 12" id="KW-0812">Transmembrane</keyword>
<evidence type="ECO:0000256" key="11">
    <source>
        <dbReference type="ARBA" id="ARBA00023303"/>
    </source>
</evidence>
<feature type="transmembrane region" description="Helical" evidence="12">
    <location>
        <begin position="214"/>
        <end position="232"/>
    </location>
</feature>
<evidence type="ECO:0000256" key="3">
    <source>
        <dbReference type="ARBA" id="ARBA00022448"/>
    </source>
</evidence>
<evidence type="ECO:0000256" key="6">
    <source>
        <dbReference type="ARBA" id="ARBA00022868"/>
    </source>
</evidence>
<dbReference type="Proteomes" id="UP001201812">
    <property type="component" value="Unassembled WGS sequence"/>
</dbReference>
<dbReference type="PANTHER" id="PTHR11893:SF20">
    <property type="entry name" value="INNEXIN-3"/>
    <property type="match status" value="1"/>
</dbReference>
<dbReference type="EMBL" id="JAKKPZ010000081">
    <property type="protein sequence ID" value="KAI1703509.1"/>
    <property type="molecule type" value="Genomic_DNA"/>
</dbReference>
<keyword evidence="4" id="KW-1003">Cell membrane</keyword>
<keyword evidence="3 12" id="KW-0813">Transport</keyword>
<evidence type="ECO:0000256" key="1">
    <source>
        <dbReference type="ARBA" id="ARBA00004610"/>
    </source>
</evidence>
<feature type="transmembrane region" description="Helical" evidence="12">
    <location>
        <begin position="26"/>
        <end position="44"/>
    </location>
</feature>
<gene>
    <name evidence="12" type="primary">inx</name>
    <name evidence="13" type="ORF">DdX_14842</name>
</gene>
<comment type="similarity">
    <text evidence="12">Belongs to the pannexin family.</text>
</comment>